<reference evidence="1" key="1">
    <citation type="journal article" date="2019" name="bioRxiv">
        <title>The Genome of the Zebra Mussel, Dreissena polymorpha: A Resource for Invasive Species Research.</title>
        <authorList>
            <person name="McCartney M.A."/>
            <person name="Auch B."/>
            <person name="Kono T."/>
            <person name="Mallez S."/>
            <person name="Zhang Y."/>
            <person name="Obille A."/>
            <person name="Becker A."/>
            <person name="Abrahante J.E."/>
            <person name="Garbe J."/>
            <person name="Badalamenti J.P."/>
            <person name="Herman A."/>
            <person name="Mangelson H."/>
            <person name="Liachko I."/>
            <person name="Sullivan S."/>
            <person name="Sone E.D."/>
            <person name="Koren S."/>
            <person name="Silverstein K.A.T."/>
            <person name="Beckman K.B."/>
            <person name="Gohl D.M."/>
        </authorList>
    </citation>
    <scope>NUCLEOTIDE SEQUENCE</scope>
    <source>
        <strain evidence="1">Duluth1</strain>
        <tissue evidence="1">Whole animal</tissue>
    </source>
</reference>
<protein>
    <submittedName>
        <fullName evidence="1">Uncharacterized protein</fullName>
    </submittedName>
</protein>
<reference evidence="1" key="2">
    <citation type="submission" date="2020-11" db="EMBL/GenBank/DDBJ databases">
        <authorList>
            <person name="McCartney M.A."/>
            <person name="Auch B."/>
            <person name="Kono T."/>
            <person name="Mallez S."/>
            <person name="Becker A."/>
            <person name="Gohl D.M."/>
            <person name="Silverstein K.A.T."/>
            <person name="Koren S."/>
            <person name="Bechman K.B."/>
            <person name="Herman A."/>
            <person name="Abrahante J.E."/>
            <person name="Garbe J."/>
        </authorList>
    </citation>
    <scope>NUCLEOTIDE SEQUENCE</scope>
    <source>
        <strain evidence="1">Duluth1</strain>
        <tissue evidence="1">Whole animal</tissue>
    </source>
</reference>
<dbReference type="Proteomes" id="UP000828390">
    <property type="component" value="Unassembled WGS sequence"/>
</dbReference>
<proteinExistence type="predicted"/>
<dbReference type="AlphaFoldDB" id="A0A9D4M114"/>
<organism evidence="1 2">
    <name type="scientific">Dreissena polymorpha</name>
    <name type="common">Zebra mussel</name>
    <name type="synonym">Mytilus polymorpha</name>
    <dbReference type="NCBI Taxonomy" id="45954"/>
    <lineage>
        <taxon>Eukaryota</taxon>
        <taxon>Metazoa</taxon>
        <taxon>Spiralia</taxon>
        <taxon>Lophotrochozoa</taxon>
        <taxon>Mollusca</taxon>
        <taxon>Bivalvia</taxon>
        <taxon>Autobranchia</taxon>
        <taxon>Heteroconchia</taxon>
        <taxon>Euheterodonta</taxon>
        <taxon>Imparidentia</taxon>
        <taxon>Neoheterodontei</taxon>
        <taxon>Myida</taxon>
        <taxon>Dreissenoidea</taxon>
        <taxon>Dreissenidae</taxon>
        <taxon>Dreissena</taxon>
    </lineage>
</organism>
<comment type="caution">
    <text evidence="1">The sequence shown here is derived from an EMBL/GenBank/DDBJ whole genome shotgun (WGS) entry which is preliminary data.</text>
</comment>
<accession>A0A9D4M114</accession>
<sequence>MSEVYRHQHSGLADNAMGGSLRYRDTCLLWIKCDQDGRCSSVEWHTPLGEICYIQ</sequence>
<keyword evidence="2" id="KW-1185">Reference proteome</keyword>
<evidence type="ECO:0000313" key="1">
    <source>
        <dbReference type="EMBL" id="KAH3867384.1"/>
    </source>
</evidence>
<gene>
    <name evidence="1" type="ORF">DPMN_030510</name>
</gene>
<name>A0A9D4M114_DREPO</name>
<evidence type="ECO:0000313" key="2">
    <source>
        <dbReference type="Proteomes" id="UP000828390"/>
    </source>
</evidence>
<dbReference type="EMBL" id="JAIWYP010000002">
    <property type="protein sequence ID" value="KAH3867384.1"/>
    <property type="molecule type" value="Genomic_DNA"/>
</dbReference>